<protein>
    <recommendedName>
        <fullName evidence="3">DUF5683 domain-containing protein</fullName>
    </recommendedName>
</protein>
<evidence type="ECO:0000256" key="1">
    <source>
        <dbReference type="SAM" id="Phobius"/>
    </source>
</evidence>
<sequence length="216" mass="24384">MKKILFTFFLCLFALVYSQVNPNDTIRVEYHPKDSVSVEKNNTAKPKTEAKIVSDLEKANGPIRKTLKLNPTKAGLYSAVLPGLGQIYNKKYWKAPIVWGAVGAGVGIAIWNDNQYKKYREYYIAKLNGTPNEFVDDHPWLDKVALGNAQDRSKRQRDYAIAITGLIYILNIVDAVVDAHLYESRHDPDLSFSPTVVQDQYGLTPPKTGLSLSYRF</sequence>
<feature type="domain" description="DUF5683" evidence="3">
    <location>
        <begin position="69"/>
        <end position="216"/>
    </location>
</feature>
<keyword evidence="1" id="KW-0472">Membrane</keyword>
<reference evidence="5" key="1">
    <citation type="submission" date="2016-11" db="EMBL/GenBank/DDBJ databases">
        <authorList>
            <person name="Varghese N."/>
            <person name="Submissions S."/>
        </authorList>
    </citation>
    <scope>NUCLEOTIDE SEQUENCE [LARGE SCALE GENOMIC DNA]</scope>
    <source>
        <strain evidence="5">DSM 27619</strain>
    </source>
</reference>
<dbReference type="AlphaFoldDB" id="A0A1M5JNP8"/>
<gene>
    <name evidence="4" type="ORF">SAMN05443633_11535</name>
</gene>
<dbReference type="OrthoDB" id="9813910at2"/>
<accession>A0A1M5JNP8</accession>
<feature type="signal peptide" evidence="2">
    <location>
        <begin position="1"/>
        <end position="22"/>
    </location>
</feature>
<evidence type="ECO:0000256" key="2">
    <source>
        <dbReference type="SAM" id="SignalP"/>
    </source>
</evidence>
<keyword evidence="5" id="KW-1185">Reference proteome</keyword>
<dbReference type="Proteomes" id="UP000184518">
    <property type="component" value="Unassembled WGS sequence"/>
</dbReference>
<feature type="transmembrane region" description="Helical" evidence="1">
    <location>
        <begin position="159"/>
        <end position="182"/>
    </location>
</feature>
<keyword evidence="2" id="KW-0732">Signal</keyword>
<dbReference type="STRING" id="1416778.SAMN05443633_11535"/>
<feature type="chain" id="PRO_5012680230" description="DUF5683 domain-containing protein" evidence="2">
    <location>
        <begin position="23"/>
        <end position="216"/>
    </location>
</feature>
<dbReference type="Pfam" id="PF18935">
    <property type="entry name" value="DUF5683"/>
    <property type="match status" value="1"/>
</dbReference>
<evidence type="ECO:0000313" key="5">
    <source>
        <dbReference type="Proteomes" id="UP000184518"/>
    </source>
</evidence>
<dbReference type="EMBL" id="FQUT01000015">
    <property type="protein sequence ID" value="SHG42197.1"/>
    <property type="molecule type" value="Genomic_DNA"/>
</dbReference>
<proteinExistence type="predicted"/>
<dbReference type="InterPro" id="IPR043738">
    <property type="entry name" value="DUF5683"/>
</dbReference>
<organism evidence="4 5">
    <name type="scientific">Chryseobacterium arachidis</name>
    <dbReference type="NCBI Taxonomy" id="1416778"/>
    <lineage>
        <taxon>Bacteria</taxon>
        <taxon>Pseudomonadati</taxon>
        <taxon>Bacteroidota</taxon>
        <taxon>Flavobacteriia</taxon>
        <taxon>Flavobacteriales</taxon>
        <taxon>Weeksellaceae</taxon>
        <taxon>Chryseobacterium group</taxon>
        <taxon>Chryseobacterium</taxon>
    </lineage>
</organism>
<feature type="transmembrane region" description="Helical" evidence="1">
    <location>
        <begin position="92"/>
        <end position="111"/>
    </location>
</feature>
<keyword evidence="1" id="KW-1133">Transmembrane helix</keyword>
<keyword evidence="1" id="KW-0812">Transmembrane</keyword>
<evidence type="ECO:0000259" key="3">
    <source>
        <dbReference type="Pfam" id="PF18935"/>
    </source>
</evidence>
<evidence type="ECO:0000313" key="4">
    <source>
        <dbReference type="EMBL" id="SHG42197.1"/>
    </source>
</evidence>
<name>A0A1M5JNP8_9FLAO</name>
<dbReference type="RefSeq" id="WP_072962544.1">
    <property type="nucleotide sequence ID" value="NZ_FQUT01000015.1"/>
</dbReference>